<gene>
    <name evidence="2" type="ORF">D9619_011419</name>
</gene>
<comment type="caution">
    <text evidence="2">The sequence shown here is derived from an EMBL/GenBank/DDBJ whole genome shotgun (WGS) entry which is preliminary data.</text>
</comment>
<dbReference type="Proteomes" id="UP000567179">
    <property type="component" value="Unassembled WGS sequence"/>
</dbReference>
<evidence type="ECO:0000313" key="3">
    <source>
        <dbReference type="Proteomes" id="UP000567179"/>
    </source>
</evidence>
<name>A0A8H5F573_9AGAR</name>
<dbReference type="EMBL" id="JAACJJ010000016">
    <property type="protein sequence ID" value="KAF5324086.1"/>
    <property type="molecule type" value="Genomic_DNA"/>
</dbReference>
<feature type="compositionally biased region" description="Polar residues" evidence="1">
    <location>
        <begin position="83"/>
        <end position="93"/>
    </location>
</feature>
<evidence type="ECO:0000256" key="1">
    <source>
        <dbReference type="SAM" id="MobiDB-lite"/>
    </source>
</evidence>
<keyword evidence="3" id="KW-1185">Reference proteome</keyword>
<sequence>MASINARRLRPSLQTTSTTIRIPIHDTRHHLSTILKKAQRQILEQAPAMESGDSEVATKGIPVMRETQKQKRRSVPTAPPPSRSLQSRFPSPR</sequence>
<protein>
    <submittedName>
        <fullName evidence="2">Uncharacterized protein</fullName>
    </submittedName>
</protein>
<evidence type="ECO:0000313" key="2">
    <source>
        <dbReference type="EMBL" id="KAF5324086.1"/>
    </source>
</evidence>
<accession>A0A8H5F573</accession>
<dbReference type="AlphaFoldDB" id="A0A8H5F573"/>
<feature type="region of interest" description="Disordered" evidence="1">
    <location>
        <begin position="45"/>
        <end position="93"/>
    </location>
</feature>
<reference evidence="2 3" key="1">
    <citation type="journal article" date="2020" name="ISME J.">
        <title>Uncovering the hidden diversity of litter-decomposition mechanisms in mushroom-forming fungi.</title>
        <authorList>
            <person name="Floudas D."/>
            <person name="Bentzer J."/>
            <person name="Ahren D."/>
            <person name="Johansson T."/>
            <person name="Persson P."/>
            <person name="Tunlid A."/>
        </authorList>
    </citation>
    <scope>NUCLEOTIDE SEQUENCE [LARGE SCALE GENOMIC DNA]</scope>
    <source>
        <strain evidence="2 3">CBS 101986</strain>
    </source>
</reference>
<organism evidence="2 3">
    <name type="scientific">Psilocybe cf. subviscida</name>
    <dbReference type="NCBI Taxonomy" id="2480587"/>
    <lineage>
        <taxon>Eukaryota</taxon>
        <taxon>Fungi</taxon>
        <taxon>Dikarya</taxon>
        <taxon>Basidiomycota</taxon>
        <taxon>Agaricomycotina</taxon>
        <taxon>Agaricomycetes</taxon>
        <taxon>Agaricomycetidae</taxon>
        <taxon>Agaricales</taxon>
        <taxon>Agaricineae</taxon>
        <taxon>Strophariaceae</taxon>
        <taxon>Psilocybe</taxon>
    </lineage>
</organism>
<proteinExistence type="predicted"/>